<accession>A0A521CLM3</accession>
<gene>
    <name evidence="1" type="ORF">SAMN06265220_102470</name>
</gene>
<name>A0A521CLM3_9FLAO</name>
<dbReference type="Gene3D" id="2.70.70.10">
    <property type="entry name" value="Glucose Permease (Domain IIA)"/>
    <property type="match status" value="1"/>
</dbReference>
<proteinExistence type="predicted"/>
<evidence type="ECO:0000313" key="2">
    <source>
        <dbReference type="Proteomes" id="UP000319267"/>
    </source>
</evidence>
<dbReference type="RefSeq" id="WP_162615500.1">
    <property type="nucleotide sequence ID" value="NZ_CP043612.1"/>
</dbReference>
<sequence length="534" mass="60781">MKIEELKIGAPHLKLANENNVFKSKNHLNVEDKREIYSAQIGTQDGKQRHYHVDYNKISYFYGKSRGIKAGEKLKITIYEKGKKLFDATNVSVDTSGKITATLKWDTISQKLPNRVVHVVVVDSENKILYEGNKVANGGVHITKTSSLLGLAEYKSAVLVKKSESNDRSKSKLVIFPLLVKPENDENQKWGKIRNWTAKQGVNMTTFNSNRNSGARKHAARDLYTNPLTEVVAIADGIVLEIADFYCQTHQVTVRHTLKDGRDFIIRYGELDPKSINVKVGEEIKQKHILGKTGKLLDYIKKTGKYIPLMKIKDEIVYMLHFEYYSGSLGFDLNKAPLTNGSKPFLRRSDLLDPISILKEGYKNSFETTIGSKEGDSELFDEEDARMALLKIYKEYGEEIAIIVEKMYRLETDHFKSEQYQYCGTGGMEVFGQAPYYGWDSSTFKKHPEYSPIGTWSAMENKGLDGKGGNAQQKDKPKNFVKLPSVLAGMIYKADYINRYDGNYATWYNKTNLEAQEKYRESLKAIVPRIVKTF</sequence>
<evidence type="ECO:0000313" key="1">
    <source>
        <dbReference type="EMBL" id="SMO60367.1"/>
    </source>
</evidence>
<dbReference type="Proteomes" id="UP000319267">
    <property type="component" value="Unassembled WGS sequence"/>
</dbReference>
<dbReference type="InterPro" id="IPR011055">
    <property type="entry name" value="Dup_hybrid_motif"/>
</dbReference>
<reference evidence="1 2" key="1">
    <citation type="submission" date="2017-05" db="EMBL/GenBank/DDBJ databases">
        <authorList>
            <person name="Varghese N."/>
            <person name="Submissions S."/>
        </authorList>
    </citation>
    <scope>NUCLEOTIDE SEQUENCE [LARGE SCALE GENOMIC DNA]</scope>
    <source>
        <strain evidence="1 2">DSM 29982</strain>
    </source>
</reference>
<dbReference type="SUPFAM" id="SSF51261">
    <property type="entry name" value="Duplicated hybrid motif"/>
    <property type="match status" value="1"/>
</dbReference>
<dbReference type="EMBL" id="FXTQ01000002">
    <property type="protein sequence ID" value="SMO60367.1"/>
    <property type="molecule type" value="Genomic_DNA"/>
</dbReference>
<dbReference type="CDD" id="cd12797">
    <property type="entry name" value="M23_peptidase"/>
    <property type="match status" value="1"/>
</dbReference>
<organism evidence="1 2">
    <name type="scientific">Flavobacterium nitrogenifigens</name>
    <dbReference type="NCBI Taxonomy" id="1617283"/>
    <lineage>
        <taxon>Bacteria</taxon>
        <taxon>Pseudomonadati</taxon>
        <taxon>Bacteroidota</taxon>
        <taxon>Flavobacteriia</taxon>
        <taxon>Flavobacteriales</taxon>
        <taxon>Flavobacteriaceae</taxon>
        <taxon>Flavobacterium</taxon>
    </lineage>
</organism>
<protein>
    <submittedName>
        <fullName evidence="1">Peptidase family M23</fullName>
    </submittedName>
</protein>
<keyword evidence="2" id="KW-1185">Reference proteome</keyword>
<dbReference type="AlphaFoldDB" id="A0A521CLM3"/>